<dbReference type="SUPFAM" id="SSF52096">
    <property type="entry name" value="ClpP/crotonase"/>
    <property type="match status" value="1"/>
</dbReference>
<dbReference type="GO" id="GO:0008236">
    <property type="term" value="F:serine-type peptidase activity"/>
    <property type="evidence" value="ECO:0007669"/>
    <property type="project" value="UniProtKB-KW"/>
</dbReference>
<dbReference type="CDD" id="cd07560">
    <property type="entry name" value="Peptidase_S41_CPP"/>
    <property type="match status" value="1"/>
</dbReference>
<keyword evidence="6" id="KW-0175">Coiled coil</keyword>
<gene>
    <name evidence="8" type="ORF">Cop2CBH44_22320</name>
</gene>
<evidence type="ECO:0000313" key="9">
    <source>
        <dbReference type="Proteomes" id="UP000594042"/>
    </source>
</evidence>
<evidence type="ECO:0000256" key="4">
    <source>
        <dbReference type="ARBA" id="ARBA00022825"/>
    </source>
</evidence>
<evidence type="ECO:0000256" key="3">
    <source>
        <dbReference type="ARBA" id="ARBA00022801"/>
    </source>
</evidence>
<dbReference type="GO" id="GO:0030288">
    <property type="term" value="C:outer membrane-bounded periplasmic space"/>
    <property type="evidence" value="ECO:0007669"/>
    <property type="project" value="TreeGrafter"/>
</dbReference>
<dbReference type="GO" id="GO:0004175">
    <property type="term" value="F:endopeptidase activity"/>
    <property type="evidence" value="ECO:0007669"/>
    <property type="project" value="TreeGrafter"/>
</dbReference>
<keyword evidence="3 5" id="KW-0378">Hydrolase</keyword>
<dbReference type="InterPro" id="IPR005151">
    <property type="entry name" value="Tail-specific_protease"/>
</dbReference>
<dbReference type="InterPro" id="IPR004447">
    <property type="entry name" value="Peptidase_S41A"/>
</dbReference>
<dbReference type="PANTHER" id="PTHR32060">
    <property type="entry name" value="TAIL-SPECIFIC PROTEASE"/>
    <property type="match status" value="1"/>
</dbReference>
<dbReference type="Pfam" id="PF03572">
    <property type="entry name" value="Peptidase_S41"/>
    <property type="match status" value="1"/>
</dbReference>
<dbReference type="InterPro" id="IPR041489">
    <property type="entry name" value="PDZ_6"/>
</dbReference>
<dbReference type="Pfam" id="PF17820">
    <property type="entry name" value="PDZ_6"/>
    <property type="match status" value="1"/>
</dbReference>
<organism evidence="8 9">
    <name type="scientific">Coprobacter secundus subsp. similis</name>
    <dbReference type="NCBI Taxonomy" id="2751153"/>
    <lineage>
        <taxon>Bacteria</taxon>
        <taxon>Pseudomonadati</taxon>
        <taxon>Bacteroidota</taxon>
        <taxon>Bacteroidia</taxon>
        <taxon>Bacteroidales</taxon>
        <taxon>Barnesiellaceae</taxon>
        <taxon>Coprobacter</taxon>
    </lineage>
</organism>
<dbReference type="InterPro" id="IPR029045">
    <property type="entry name" value="ClpP/crotonase-like_dom_sf"/>
</dbReference>
<comment type="similarity">
    <text evidence="1 5">Belongs to the peptidase S41A family.</text>
</comment>
<dbReference type="Gene3D" id="3.90.226.10">
    <property type="entry name" value="2-enoyl-CoA Hydratase, Chain A, domain 1"/>
    <property type="match status" value="1"/>
</dbReference>
<feature type="coiled-coil region" evidence="6">
    <location>
        <begin position="474"/>
        <end position="501"/>
    </location>
</feature>
<dbReference type="PROSITE" id="PS50106">
    <property type="entry name" value="PDZ"/>
    <property type="match status" value="1"/>
</dbReference>
<evidence type="ECO:0000256" key="6">
    <source>
        <dbReference type="SAM" id="Coils"/>
    </source>
</evidence>
<dbReference type="CDD" id="cd06782">
    <property type="entry name" value="cpPDZ_CPP-like"/>
    <property type="match status" value="1"/>
</dbReference>
<reference evidence="9" key="1">
    <citation type="submission" date="2020-07" db="EMBL/GenBank/DDBJ databases">
        <title>Complete genome sequencing of Coprobacter sp. strain 2CBH44.</title>
        <authorList>
            <person name="Sakamoto M."/>
            <person name="Murakami T."/>
            <person name="Mori H."/>
        </authorList>
    </citation>
    <scope>NUCLEOTIDE SEQUENCE [LARGE SCALE GENOMIC DNA]</scope>
    <source>
        <strain evidence="9">2CBH44</strain>
    </source>
</reference>
<dbReference type="KEGG" id="copr:Cop2CBH44_22320"/>
<dbReference type="AlphaFoldDB" id="A0A7G1HW06"/>
<dbReference type="GO" id="GO:0007165">
    <property type="term" value="P:signal transduction"/>
    <property type="evidence" value="ECO:0007669"/>
    <property type="project" value="TreeGrafter"/>
</dbReference>
<name>A0A7G1HW06_9BACT</name>
<evidence type="ECO:0000259" key="7">
    <source>
        <dbReference type="PROSITE" id="PS50106"/>
    </source>
</evidence>
<evidence type="ECO:0000256" key="1">
    <source>
        <dbReference type="ARBA" id="ARBA00009179"/>
    </source>
</evidence>
<dbReference type="PANTHER" id="PTHR32060:SF30">
    <property type="entry name" value="CARBOXY-TERMINAL PROCESSING PROTEASE CTPA"/>
    <property type="match status" value="1"/>
</dbReference>
<dbReference type="RefSeq" id="WP_021931741.1">
    <property type="nucleotide sequence ID" value="NZ_AP023322.1"/>
</dbReference>
<dbReference type="InterPro" id="IPR001478">
    <property type="entry name" value="PDZ"/>
</dbReference>
<dbReference type="InterPro" id="IPR036034">
    <property type="entry name" value="PDZ_sf"/>
</dbReference>
<proteinExistence type="inferred from homology"/>
<protein>
    <submittedName>
        <fullName evidence="8">Peptidase S41</fullName>
    </submittedName>
</protein>
<sequence>MKKAHLFYKTTISIVIAFLIIMAASSAGPDKRNFEISKNLEIFNALYKELNMFYVDTINSEKTISRGINSMLSSLDPYTNYIPESEQEDFRFITTGEYGGIGSLIVTRDSATYISEPYEGMPAQLAGLKAGDKLIKIDGKSLEGLSSSQVSERLKGVANTVVKVTVERPGTKEPITKEIVRKKIVMNAVPYHGVVSDSIGYIYLTSFTDKAASEVKSALLDLKKNHNIKGLILDLRGNGGGILDEAVQIVNYFVPKGKEVLSTRGKIKQWDRTYKTTQEPIDTTIPLAVLVNSGSASASEIVAGALQDLDRAVIIGERTYGKGLVQSTRSLPYNGTLKVTTAKYYIPSGRLIQAIDYSHRNPDGSVGRIPDSLTTAFKTANGRIVRDGGGINPDIKTRNDSIENKKGNIAFYLLNDMLFFDFATDYALKHPSIAPVKDFKLTDQDFEDFKVFVKSKNFTYDKQSEKILKNLKEVAKFEGYLDDATEEFNALEKKLNHNLDKDLNISRSDIEELLSLEIVKRYYYQKGEIIQSLKTDDDSKKAIEILSNQTKYKNILNPVAKETISKKK</sequence>
<dbReference type="EMBL" id="AP023322">
    <property type="protein sequence ID" value="BCI63879.1"/>
    <property type="molecule type" value="Genomic_DNA"/>
</dbReference>
<keyword evidence="2 5" id="KW-0645">Protease</keyword>
<dbReference type="Gene3D" id="3.30.750.44">
    <property type="match status" value="1"/>
</dbReference>
<dbReference type="SUPFAM" id="SSF50156">
    <property type="entry name" value="PDZ domain-like"/>
    <property type="match status" value="1"/>
</dbReference>
<keyword evidence="4 5" id="KW-0720">Serine protease</keyword>
<evidence type="ECO:0000256" key="2">
    <source>
        <dbReference type="ARBA" id="ARBA00022670"/>
    </source>
</evidence>
<dbReference type="Gene3D" id="2.30.42.10">
    <property type="match status" value="1"/>
</dbReference>
<keyword evidence="9" id="KW-1185">Reference proteome</keyword>
<dbReference type="SMART" id="SM00245">
    <property type="entry name" value="TSPc"/>
    <property type="match status" value="1"/>
</dbReference>
<dbReference type="GO" id="GO:0006508">
    <property type="term" value="P:proteolysis"/>
    <property type="evidence" value="ECO:0007669"/>
    <property type="project" value="UniProtKB-KW"/>
</dbReference>
<evidence type="ECO:0000313" key="8">
    <source>
        <dbReference type="EMBL" id="BCI63879.1"/>
    </source>
</evidence>
<dbReference type="Proteomes" id="UP000594042">
    <property type="component" value="Chromosome"/>
</dbReference>
<accession>A0A7G1HW06</accession>
<feature type="domain" description="PDZ" evidence="7">
    <location>
        <begin position="99"/>
        <end position="169"/>
    </location>
</feature>
<dbReference type="NCBIfam" id="TIGR00225">
    <property type="entry name" value="prc"/>
    <property type="match status" value="1"/>
</dbReference>
<dbReference type="SMART" id="SM00228">
    <property type="entry name" value="PDZ"/>
    <property type="match status" value="1"/>
</dbReference>
<evidence type="ECO:0000256" key="5">
    <source>
        <dbReference type="RuleBase" id="RU004404"/>
    </source>
</evidence>